<dbReference type="SFLD" id="SFLDG01067">
    <property type="entry name" value="SPASM/twitch_domain_containing"/>
    <property type="match status" value="1"/>
</dbReference>
<evidence type="ECO:0000256" key="1">
    <source>
        <dbReference type="ARBA" id="ARBA00001966"/>
    </source>
</evidence>
<dbReference type="Proteomes" id="UP000064893">
    <property type="component" value="Chromosome"/>
</dbReference>
<keyword evidence="9" id="KW-1185">Reference proteome</keyword>
<evidence type="ECO:0000256" key="3">
    <source>
        <dbReference type="ARBA" id="ARBA00022691"/>
    </source>
</evidence>
<keyword evidence="8" id="KW-0560">Oxidoreductase</keyword>
<dbReference type="NCBIfam" id="TIGR04085">
    <property type="entry name" value="rSAM_more_4Fe4S"/>
    <property type="match status" value="1"/>
</dbReference>
<dbReference type="InterPro" id="IPR023885">
    <property type="entry name" value="4Fe4S-binding_SPASM_dom"/>
</dbReference>
<dbReference type="CDD" id="cd01335">
    <property type="entry name" value="Radical_SAM"/>
    <property type="match status" value="1"/>
</dbReference>
<keyword evidence="5" id="KW-0408">Iron</keyword>
<dbReference type="PROSITE" id="PS51918">
    <property type="entry name" value="RADICAL_SAM"/>
    <property type="match status" value="1"/>
</dbReference>
<dbReference type="GO" id="GO:0051539">
    <property type="term" value="F:4 iron, 4 sulfur cluster binding"/>
    <property type="evidence" value="ECO:0007669"/>
    <property type="project" value="UniProtKB-KW"/>
</dbReference>
<dbReference type="KEGG" id="blq:L21SP5_01227"/>
<keyword evidence="6" id="KW-0411">Iron-sulfur</keyword>
<reference evidence="8 9" key="1">
    <citation type="submission" date="2015-11" db="EMBL/GenBank/DDBJ databases">
        <title>Description and complete genome sequence of a novel strain predominating in hypersaline microbial mats and representing a new family of the Bacteriodetes phylum.</title>
        <authorList>
            <person name="Spring S."/>
            <person name="Bunk B."/>
            <person name="Sproer C."/>
            <person name="Klenk H.-P."/>
        </authorList>
    </citation>
    <scope>NUCLEOTIDE SEQUENCE [LARGE SCALE GENOMIC DNA]</scope>
    <source>
        <strain evidence="8 9">L21-Spi-D4</strain>
    </source>
</reference>
<evidence type="ECO:0000313" key="8">
    <source>
        <dbReference type="EMBL" id="ALO14882.1"/>
    </source>
</evidence>
<dbReference type="SFLD" id="SFLDG01384">
    <property type="entry name" value="thioether_bond_formation_requi"/>
    <property type="match status" value="1"/>
</dbReference>
<dbReference type="EC" id="1.8.98.-" evidence="8"/>
<evidence type="ECO:0000256" key="5">
    <source>
        <dbReference type="ARBA" id="ARBA00023004"/>
    </source>
</evidence>
<organism evidence="8 9">
    <name type="scientific">Salinivirga cyanobacteriivorans</name>
    <dbReference type="NCBI Taxonomy" id="1307839"/>
    <lineage>
        <taxon>Bacteria</taxon>
        <taxon>Pseudomonadati</taxon>
        <taxon>Bacteroidota</taxon>
        <taxon>Bacteroidia</taxon>
        <taxon>Bacteroidales</taxon>
        <taxon>Salinivirgaceae</taxon>
        <taxon>Salinivirga</taxon>
    </lineage>
</organism>
<dbReference type="SFLD" id="SFLDG01386">
    <property type="entry name" value="main_SPASM_domain-containing"/>
    <property type="match status" value="1"/>
</dbReference>
<dbReference type="InterPro" id="IPR023867">
    <property type="entry name" value="Sulphatase_maturase_rSAM"/>
</dbReference>
<dbReference type="InterPro" id="IPR058240">
    <property type="entry name" value="rSAM_sf"/>
</dbReference>
<keyword evidence="2" id="KW-0004">4Fe-4S</keyword>
<dbReference type="SFLD" id="SFLDS00029">
    <property type="entry name" value="Radical_SAM"/>
    <property type="match status" value="1"/>
</dbReference>
<evidence type="ECO:0000256" key="2">
    <source>
        <dbReference type="ARBA" id="ARBA00022485"/>
    </source>
</evidence>
<gene>
    <name evidence="8" type="ORF">L21SP5_01227</name>
</gene>
<dbReference type="RefSeq" id="WP_057952395.1">
    <property type="nucleotide sequence ID" value="NZ_CP013118.1"/>
</dbReference>
<sequence>MYYSTFNYQFESKRYGYLIYNGLTRSFATLNKELHDLLILIKTDPGKIEELDSSTKISLEKAKILVTKEQEEDHFYMKRLSWYNHVFKNDTMALTIAPTSGCNFGCPYCFEQGIKSKTMDDKIIDSLIDFIKDHQPLKDLKITWYGGEPLLQPEIIKKIRKKIKQHNLPLNGEGLVTNGYLLNETNQNQIIDNHFRTLQITLDGTKKIHNQRRYLKNDKSKSTWDVIVRNIDQFLGKEHKVKVSIRCNIDQDNLSLFDELKKQLQTRWNYDKRVHIYPSVVYNYNENEQNKCNLMDLDDLAIFKLEQAQANNIDIYPSFNTRNCGLMNINSYVIGPEGELYKCWNDLGIKSKEVGSVMSPHEFNMKWMARYMAGPSMLDEKECIKCPLFFLCMGGCQYNRLENKYNNKQQPLCTYYKNHFDKFLELHYEQKLAKANVT</sequence>
<dbReference type="SUPFAM" id="SSF102114">
    <property type="entry name" value="Radical SAM enzymes"/>
    <property type="match status" value="1"/>
</dbReference>
<feature type="domain" description="Radical SAM core" evidence="7">
    <location>
        <begin position="86"/>
        <end position="318"/>
    </location>
</feature>
<dbReference type="STRING" id="1307839.L21SP5_01227"/>
<dbReference type="Gene3D" id="3.20.20.70">
    <property type="entry name" value="Aldolase class I"/>
    <property type="match status" value="1"/>
</dbReference>
<evidence type="ECO:0000256" key="6">
    <source>
        <dbReference type="ARBA" id="ARBA00023014"/>
    </source>
</evidence>
<dbReference type="EMBL" id="CP013118">
    <property type="protein sequence ID" value="ALO14882.1"/>
    <property type="molecule type" value="Genomic_DNA"/>
</dbReference>
<keyword evidence="4" id="KW-0479">Metal-binding</keyword>
<evidence type="ECO:0000259" key="7">
    <source>
        <dbReference type="PROSITE" id="PS51918"/>
    </source>
</evidence>
<dbReference type="PANTHER" id="PTHR43787">
    <property type="entry name" value="FEMO COFACTOR BIOSYNTHESIS PROTEIN NIFB-RELATED"/>
    <property type="match status" value="1"/>
</dbReference>
<accession>A0A0S2HXY8</accession>
<name>A0A0S2HXY8_9BACT</name>
<dbReference type="PANTHER" id="PTHR43787:SF3">
    <property type="entry name" value="ARYLSULFATASE REGULATORY PROTEIN"/>
    <property type="match status" value="1"/>
</dbReference>
<keyword evidence="3" id="KW-0949">S-adenosyl-L-methionine</keyword>
<dbReference type="GO" id="GO:0016491">
    <property type="term" value="F:oxidoreductase activity"/>
    <property type="evidence" value="ECO:0007669"/>
    <property type="project" value="UniProtKB-KW"/>
</dbReference>
<dbReference type="Pfam" id="PF04055">
    <property type="entry name" value="Radical_SAM"/>
    <property type="match status" value="1"/>
</dbReference>
<evidence type="ECO:0000313" key="9">
    <source>
        <dbReference type="Proteomes" id="UP000064893"/>
    </source>
</evidence>
<proteinExistence type="predicted"/>
<protein>
    <submittedName>
        <fullName evidence="8">Anaerobic sulfatase-maturating enzyme</fullName>
        <ecNumber evidence="8">1.8.98.-</ecNumber>
    </submittedName>
</protein>
<dbReference type="OrthoDB" id="9808591at2"/>
<dbReference type="UniPathway" id="UPA00782"/>
<dbReference type="AlphaFoldDB" id="A0A0S2HXY8"/>
<comment type="cofactor">
    <cofactor evidence="1">
        <name>[4Fe-4S] cluster</name>
        <dbReference type="ChEBI" id="CHEBI:49883"/>
    </cofactor>
</comment>
<dbReference type="InterPro" id="IPR007197">
    <property type="entry name" value="rSAM"/>
</dbReference>
<evidence type="ECO:0000256" key="4">
    <source>
        <dbReference type="ARBA" id="ARBA00022723"/>
    </source>
</evidence>
<dbReference type="InterPro" id="IPR013785">
    <property type="entry name" value="Aldolase_TIM"/>
</dbReference>
<dbReference type="GO" id="GO:0046872">
    <property type="term" value="F:metal ion binding"/>
    <property type="evidence" value="ECO:0007669"/>
    <property type="project" value="UniProtKB-KW"/>
</dbReference>